<dbReference type="InterPro" id="IPR007895">
    <property type="entry name" value="MASE1"/>
</dbReference>
<dbReference type="SUPFAM" id="SSF55785">
    <property type="entry name" value="PYP-like sensor domain (PAS domain)"/>
    <property type="match status" value="1"/>
</dbReference>
<comment type="subcellular location">
    <subcellularLocation>
        <location evidence="1">Cell membrane</location>
        <topology evidence="1">Multi-pass membrane protein</topology>
    </subcellularLocation>
</comment>
<evidence type="ECO:0000313" key="8">
    <source>
        <dbReference type="EMBL" id="SUS03250.1"/>
    </source>
</evidence>
<proteinExistence type="predicted"/>
<evidence type="ECO:0000256" key="6">
    <source>
        <dbReference type="SAM" id="Phobius"/>
    </source>
</evidence>
<evidence type="ECO:0000256" key="4">
    <source>
        <dbReference type="ARBA" id="ARBA00022989"/>
    </source>
</evidence>
<name>A0A380T8E1_9ZZZZ</name>
<evidence type="ECO:0000256" key="3">
    <source>
        <dbReference type="ARBA" id="ARBA00022692"/>
    </source>
</evidence>
<reference evidence="8" key="1">
    <citation type="submission" date="2018-07" db="EMBL/GenBank/DDBJ databases">
        <authorList>
            <person name="Quirk P.G."/>
            <person name="Krulwich T.A."/>
        </authorList>
    </citation>
    <scope>NUCLEOTIDE SEQUENCE</scope>
</reference>
<organism evidence="8">
    <name type="scientific">metagenome</name>
    <dbReference type="NCBI Taxonomy" id="256318"/>
    <lineage>
        <taxon>unclassified sequences</taxon>
        <taxon>metagenomes</taxon>
    </lineage>
</organism>
<feature type="transmembrane region" description="Helical" evidence="6">
    <location>
        <begin position="44"/>
        <end position="64"/>
    </location>
</feature>
<keyword evidence="4 6" id="KW-1133">Transmembrane helix</keyword>
<keyword evidence="3 6" id="KW-0812">Transmembrane</keyword>
<feature type="transmembrane region" description="Helical" evidence="6">
    <location>
        <begin position="226"/>
        <end position="243"/>
    </location>
</feature>
<evidence type="ECO:0000256" key="2">
    <source>
        <dbReference type="ARBA" id="ARBA00022475"/>
    </source>
</evidence>
<gene>
    <name evidence="8" type="ORF">DF3PB_10003</name>
</gene>
<dbReference type="NCBIfam" id="TIGR00229">
    <property type="entry name" value="sensory_box"/>
    <property type="match status" value="1"/>
</dbReference>
<dbReference type="EMBL" id="UIDG01000001">
    <property type="protein sequence ID" value="SUS03250.1"/>
    <property type="molecule type" value="Genomic_DNA"/>
</dbReference>
<feature type="transmembrane region" description="Helical" evidence="6">
    <location>
        <begin position="153"/>
        <end position="178"/>
    </location>
</feature>
<dbReference type="Gene3D" id="3.30.450.20">
    <property type="entry name" value="PAS domain"/>
    <property type="match status" value="1"/>
</dbReference>
<sequence>MAGGAAATLALGFVATSLRGTSVPAGHTIQIRETLTRTEGSSLRVAVRAFVYALLFVAAMEIAVDLARFGQSVTPLWIASAILAWALFHAPLRDWPIITGFAMVAHVARGVFAGDTLAMESIYLAANVGGPLVCAGLLYWADKRWGFEDRNAVLRFFLIGGLVGPAVSTLVAYAGSFIEPSRFKVSDLPIWFMADALSYVVFLPIFRIVFTGSWRELTAPTRRTRAAALLTLLLIVNTIGWFLPPTLYSFYTIFLPAFLIFIAFELGSPGARAAVAISALAIIGHAMLGPSSAVGLRGVELMLASQAYVASLVICVLPLADALTEKQRLYEEVSASLNDAQAAWGELIAAEAHYRLIADNADSMVMRIGLDGGIIFASPACSQLSDDVQALEGKKFWDLTPPDDAGPVRADLEIFIGAGVADRPHAIRVRLRDAAGTWRLFDARVTLIASHGDEAAELIAVLREVQS</sequence>
<accession>A0A380T8E1</accession>
<dbReference type="CDD" id="cd00130">
    <property type="entry name" value="PAS"/>
    <property type="match status" value="1"/>
</dbReference>
<dbReference type="Pfam" id="PF05231">
    <property type="entry name" value="MASE1"/>
    <property type="match status" value="1"/>
</dbReference>
<dbReference type="InterPro" id="IPR035965">
    <property type="entry name" value="PAS-like_dom_sf"/>
</dbReference>
<feature type="transmembrane region" description="Helical" evidence="6">
    <location>
        <begin position="76"/>
        <end position="92"/>
    </location>
</feature>
<evidence type="ECO:0000259" key="7">
    <source>
        <dbReference type="SMART" id="SM00091"/>
    </source>
</evidence>
<evidence type="ECO:0000256" key="5">
    <source>
        <dbReference type="ARBA" id="ARBA00023136"/>
    </source>
</evidence>
<feature type="domain" description="PAS" evidence="7">
    <location>
        <begin position="352"/>
        <end position="417"/>
    </location>
</feature>
<dbReference type="AlphaFoldDB" id="A0A380T8E1"/>
<feature type="transmembrane region" description="Helical" evidence="6">
    <location>
        <begin position="122"/>
        <end position="141"/>
    </location>
</feature>
<feature type="transmembrane region" description="Helical" evidence="6">
    <location>
        <begin position="190"/>
        <end position="214"/>
    </location>
</feature>
<dbReference type="GO" id="GO:0005886">
    <property type="term" value="C:plasma membrane"/>
    <property type="evidence" value="ECO:0007669"/>
    <property type="project" value="UniProtKB-SubCell"/>
</dbReference>
<protein>
    <recommendedName>
        <fullName evidence="7">PAS domain-containing protein</fullName>
    </recommendedName>
</protein>
<feature type="transmembrane region" description="Helical" evidence="6">
    <location>
        <begin position="249"/>
        <end position="266"/>
    </location>
</feature>
<feature type="transmembrane region" description="Helical" evidence="6">
    <location>
        <begin position="273"/>
        <end position="295"/>
    </location>
</feature>
<keyword evidence="2" id="KW-1003">Cell membrane</keyword>
<keyword evidence="5 6" id="KW-0472">Membrane</keyword>
<evidence type="ECO:0000256" key="1">
    <source>
        <dbReference type="ARBA" id="ARBA00004651"/>
    </source>
</evidence>
<dbReference type="SMART" id="SM00091">
    <property type="entry name" value="PAS"/>
    <property type="match status" value="1"/>
</dbReference>
<dbReference type="InterPro" id="IPR000014">
    <property type="entry name" value="PAS"/>
</dbReference>